<reference evidence="1 2" key="1">
    <citation type="submission" date="2017-02" db="EMBL/GenBank/DDBJ databases">
        <title>Draft genome sequence of Moraxella pluranimalium CCUG 54913T type strain.</title>
        <authorList>
            <person name="Salva-Serra F."/>
            <person name="Engstrom-Jakobsson H."/>
            <person name="Thorell K."/>
            <person name="Jaen-Luchoro D."/>
            <person name="Gonzales-Siles L."/>
            <person name="Karlsson R."/>
            <person name="Yazdan S."/>
            <person name="Boulund F."/>
            <person name="Johnning A."/>
            <person name="Engstrand L."/>
            <person name="Kristiansson E."/>
            <person name="Moore E."/>
        </authorList>
    </citation>
    <scope>NUCLEOTIDE SEQUENCE [LARGE SCALE GENOMIC DNA]</scope>
    <source>
        <strain evidence="1 2">CCUG 54913</strain>
    </source>
</reference>
<keyword evidence="2" id="KW-1185">Reference proteome</keyword>
<dbReference type="Proteomes" id="UP000189800">
    <property type="component" value="Unassembled WGS sequence"/>
</dbReference>
<dbReference type="STRING" id="470453.B0680_02965"/>
<proteinExistence type="predicted"/>
<protein>
    <submittedName>
        <fullName evidence="1">Uncharacterized protein</fullName>
    </submittedName>
</protein>
<evidence type="ECO:0000313" key="2">
    <source>
        <dbReference type="Proteomes" id="UP000189800"/>
    </source>
</evidence>
<evidence type="ECO:0000313" key="1">
    <source>
        <dbReference type="EMBL" id="OOS25078.1"/>
    </source>
</evidence>
<sequence>MITYTEVVKIIQLDPIPMADDEEWLFRIEILRHSQKGYFAQLWRQDSYDIKPTFAIKPDWIASETLFVQENYRLEMSHKPHYFVDVESCLSAILTELTKQFDLSE</sequence>
<name>A0A1T0CRR9_9GAMM</name>
<dbReference type="RefSeq" id="WP_078253565.1">
    <property type="nucleotide sequence ID" value="NZ_MUYU01000007.1"/>
</dbReference>
<dbReference type="AlphaFoldDB" id="A0A1T0CRR9"/>
<gene>
    <name evidence="1" type="ORF">B0680_02965</name>
</gene>
<organism evidence="1 2">
    <name type="scientific">Moraxella pluranimalium</name>
    <dbReference type="NCBI Taxonomy" id="470453"/>
    <lineage>
        <taxon>Bacteria</taxon>
        <taxon>Pseudomonadati</taxon>
        <taxon>Pseudomonadota</taxon>
        <taxon>Gammaproteobacteria</taxon>
        <taxon>Moraxellales</taxon>
        <taxon>Moraxellaceae</taxon>
        <taxon>Moraxella</taxon>
    </lineage>
</organism>
<comment type="caution">
    <text evidence="1">The sequence shown here is derived from an EMBL/GenBank/DDBJ whole genome shotgun (WGS) entry which is preliminary data.</text>
</comment>
<accession>A0A1T0CRR9</accession>
<dbReference type="EMBL" id="MUYU01000007">
    <property type="protein sequence ID" value="OOS25078.1"/>
    <property type="molecule type" value="Genomic_DNA"/>
</dbReference>
<dbReference type="OrthoDB" id="6648015at2"/>